<accession>A0A8J4YJM1</accession>
<dbReference type="Proteomes" id="UP000770661">
    <property type="component" value="Unassembled WGS sequence"/>
</dbReference>
<keyword evidence="2" id="KW-1185">Reference proteome</keyword>
<evidence type="ECO:0000313" key="1">
    <source>
        <dbReference type="EMBL" id="KAG0727918.1"/>
    </source>
</evidence>
<dbReference type="OrthoDB" id="6343816at2759"/>
<comment type="caution">
    <text evidence="1">The sequence shown here is derived from an EMBL/GenBank/DDBJ whole genome shotgun (WGS) entry which is preliminary data.</text>
</comment>
<proteinExistence type="predicted"/>
<dbReference type="EMBL" id="JACEEZ010002848">
    <property type="protein sequence ID" value="KAG0727918.1"/>
    <property type="molecule type" value="Genomic_DNA"/>
</dbReference>
<organism evidence="1 2">
    <name type="scientific">Chionoecetes opilio</name>
    <name type="common">Atlantic snow crab</name>
    <name type="synonym">Cancer opilio</name>
    <dbReference type="NCBI Taxonomy" id="41210"/>
    <lineage>
        <taxon>Eukaryota</taxon>
        <taxon>Metazoa</taxon>
        <taxon>Ecdysozoa</taxon>
        <taxon>Arthropoda</taxon>
        <taxon>Crustacea</taxon>
        <taxon>Multicrustacea</taxon>
        <taxon>Malacostraca</taxon>
        <taxon>Eumalacostraca</taxon>
        <taxon>Eucarida</taxon>
        <taxon>Decapoda</taxon>
        <taxon>Pleocyemata</taxon>
        <taxon>Brachyura</taxon>
        <taxon>Eubrachyura</taxon>
        <taxon>Majoidea</taxon>
        <taxon>Majidae</taxon>
        <taxon>Chionoecetes</taxon>
    </lineage>
</organism>
<dbReference type="AlphaFoldDB" id="A0A8J4YJM1"/>
<gene>
    <name evidence="1" type="primary">HARBI1_14</name>
    <name evidence="1" type="ORF">GWK47_003912</name>
</gene>
<name>A0A8J4YJM1_CHIOP</name>
<sequence>MVKECGMKLLELIQKAPVTCSGNITLFPTSTFFPCATICSSLLQAWRRQALQCGLRISPSLQLLVALRYLATGNFQLTLADTADMSQPSVSRCLKTVVHAIAEVAPRYIRFPTPAEEAGVMQAFSTIAGMPGCIGCLDGTLIPVRGPGGEETELYSGRKGFYA</sequence>
<protein>
    <submittedName>
        <fullName evidence="1">Putative nuclease HARBI1</fullName>
    </submittedName>
</protein>
<reference evidence="1" key="1">
    <citation type="submission" date="2020-07" db="EMBL/GenBank/DDBJ databases">
        <title>The High-quality genome of the commercially important snow crab, Chionoecetes opilio.</title>
        <authorList>
            <person name="Jeong J.-H."/>
            <person name="Ryu S."/>
        </authorList>
    </citation>
    <scope>NUCLEOTIDE SEQUENCE</scope>
    <source>
        <strain evidence="1">MADBK_172401_WGS</strain>
        <tissue evidence="1">Digestive gland</tissue>
    </source>
</reference>
<evidence type="ECO:0000313" key="2">
    <source>
        <dbReference type="Proteomes" id="UP000770661"/>
    </source>
</evidence>